<dbReference type="Proteomes" id="UP000230956">
    <property type="component" value="Unassembled WGS sequence"/>
</dbReference>
<evidence type="ECO:0000313" key="1">
    <source>
        <dbReference type="EMBL" id="PIZ36505.1"/>
    </source>
</evidence>
<dbReference type="InterPro" id="IPR027417">
    <property type="entry name" value="P-loop_NTPase"/>
</dbReference>
<reference evidence="2" key="1">
    <citation type="submission" date="2017-09" db="EMBL/GenBank/DDBJ databases">
        <title>Depth-based differentiation of microbial function through sediment-hosted aquifers and enrichment of novel symbionts in the deep terrestrial subsurface.</title>
        <authorList>
            <person name="Probst A.J."/>
            <person name="Ladd B."/>
            <person name="Jarett J.K."/>
            <person name="Geller-Mcgrath D.E."/>
            <person name="Sieber C.M.K."/>
            <person name="Emerson J.B."/>
            <person name="Anantharaman K."/>
            <person name="Thomas B.C."/>
            <person name="Malmstrom R."/>
            <person name="Stieglmeier M."/>
            <person name="Klingl A."/>
            <person name="Woyke T."/>
            <person name="Ryan C.M."/>
            <person name="Banfield J.F."/>
        </authorList>
    </citation>
    <scope>NUCLEOTIDE SEQUENCE [LARGE SCALE GENOMIC DNA]</scope>
</reference>
<proteinExistence type="predicted"/>
<evidence type="ECO:0000313" key="2">
    <source>
        <dbReference type="Proteomes" id="UP000230956"/>
    </source>
</evidence>
<comment type="caution">
    <text evidence="1">The sequence shown here is derived from an EMBL/GenBank/DDBJ whole genome shotgun (WGS) entry which is preliminary data.</text>
</comment>
<accession>A0A2M7T6H5</accession>
<protein>
    <recommendedName>
        <fullName evidence="3">ATPase AAA-type core domain-containing protein</fullName>
    </recommendedName>
</protein>
<name>A0A2M7T6H5_9ACTN</name>
<dbReference type="AlphaFoldDB" id="A0A2M7T6H5"/>
<sequence>MNRNQWSESAEYTNVDFKANIVFDSKQFVEVGDDILNSKSVAVSQIEQVSKYLDGLVGTADLKQVDQYIDDVLKFKDAMKKKRTSQIFYDWVFGSYFSLITDILFDGVHIDKLSMGQKGTVLLKIFLAEGDSPLIIDQPEENLDNDFVYKALVDAFREAKKKRQIIIATHNANLVVNTDAEQVIISTFKDGKITYRSGSIENLEIRKDITGFLEGGDEAFKRREMKYNIKSLIAQ</sequence>
<dbReference type="EMBL" id="PFNG01000201">
    <property type="protein sequence ID" value="PIZ36505.1"/>
    <property type="molecule type" value="Genomic_DNA"/>
</dbReference>
<gene>
    <name evidence="1" type="ORF">COY37_08355</name>
</gene>
<evidence type="ECO:0008006" key="3">
    <source>
        <dbReference type="Google" id="ProtNLM"/>
    </source>
</evidence>
<organism evidence="1 2">
    <name type="scientific">Candidatus Aquicultor secundus</name>
    <dbReference type="NCBI Taxonomy" id="1973895"/>
    <lineage>
        <taxon>Bacteria</taxon>
        <taxon>Bacillati</taxon>
        <taxon>Actinomycetota</taxon>
        <taxon>Candidatus Aquicultoria</taxon>
        <taxon>Candidatus Aquicultorales</taxon>
        <taxon>Candidatus Aquicultoraceae</taxon>
        <taxon>Candidatus Aquicultor</taxon>
    </lineage>
</organism>
<dbReference type="Gene3D" id="3.40.50.300">
    <property type="entry name" value="P-loop containing nucleotide triphosphate hydrolases"/>
    <property type="match status" value="1"/>
</dbReference>
<dbReference type="SUPFAM" id="SSF52540">
    <property type="entry name" value="P-loop containing nucleoside triphosphate hydrolases"/>
    <property type="match status" value="1"/>
</dbReference>